<protein>
    <recommendedName>
        <fullName evidence="7">Beta-glucanase</fullName>
    </recommendedName>
</protein>
<dbReference type="GO" id="GO:0004553">
    <property type="term" value="F:hydrolase activity, hydrolyzing O-glycosyl compounds"/>
    <property type="evidence" value="ECO:0007669"/>
    <property type="project" value="InterPro"/>
</dbReference>
<dbReference type="SUPFAM" id="SSF75005">
    <property type="entry name" value="Arabinanase/levansucrase/invertase"/>
    <property type="match status" value="1"/>
</dbReference>
<evidence type="ECO:0000256" key="4">
    <source>
        <dbReference type="RuleBase" id="RU361187"/>
    </source>
</evidence>
<sequence>MNLNTFEPGKEWPDNNGMAINAHGGGILLHEGTYYWYGEHKIEGEAGNRAHVGVHCYASTDLYNWRDEGIALAVSDEPGHDIEKDCILERPKVVFNTSTGKFVMWFHLEKKGCSYDHAGSGVAVADCPTGPFEYRHSFRPNAGAYPRNDCEKLHRPGLVDGGFTGDTPQPRINVAKSNVFARDLEGGQMARDMTLFVDDDGTAYQIYSSEENSTLHISQLSDDYLHSAGNFIRVFENRYMEAPAIFKRDGYYYLIASGCTSWDPNAARCAIADNIMGPWHEWENPCRGVNPQNGFGPDKTFGGQSTFVLPVQGMDDAFIALFDIWRPENAIDGRYIWLPIEFNADRSFNIHWNDAWDLSIFKQA</sequence>
<dbReference type="PANTHER" id="PTHR22925">
    <property type="entry name" value="GLYCOSYL HYDROLASE 43 FAMILY MEMBER"/>
    <property type="match status" value="1"/>
</dbReference>
<reference evidence="5 6" key="1">
    <citation type="submission" date="2019-04" db="EMBL/GenBank/DDBJ databases">
        <authorList>
            <person name="Van Vliet M D."/>
        </authorList>
    </citation>
    <scope>NUCLEOTIDE SEQUENCE [LARGE SCALE GENOMIC DNA]</scope>
    <source>
        <strain evidence="5 6">F1</strain>
    </source>
</reference>
<dbReference type="AlphaFoldDB" id="A0A6C2U7H6"/>
<dbReference type="Proteomes" id="UP000366872">
    <property type="component" value="Unassembled WGS sequence"/>
</dbReference>
<dbReference type="InterPro" id="IPR006710">
    <property type="entry name" value="Glyco_hydro_43"/>
</dbReference>
<evidence type="ECO:0008006" key="7">
    <source>
        <dbReference type="Google" id="ProtNLM"/>
    </source>
</evidence>
<evidence type="ECO:0000313" key="6">
    <source>
        <dbReference type="Proteomes" id="UP000366872"/>
    </source>
</evidence>
<dbReference type="PANTHER" id="PTHR22925:SF3">
    <property type="entry name" value="GLYCOSYL HYDROLASE FAMILY PROTEIN 43"/>
    <property type="match status" value="1"/>
</dbReference>
<evidence type="ECO:0000313" key="5">
    <source>
        <dbReference type="EMBL" id="VGO15471.1"/>
    </source>
</evidence>
<dbReference type="EMBL" id="CAAHFG010000002">
    <property type="protein sequence ID" value="VGO15471.1"/>
    <property type="molecule type" value="Genomic_DNA"/>
</dbReference>
<keyword evidence="3 4" id="KW-0326">Glycosidase</keyword>
<evidence type="ECO:0000256" key="1">
    <source>
        <dbReference type="ARBA" id="ARBA00009865"/>
    </source>
</evidence>
<gene>
    <name evidence="5" type="ORF">PDESU_04054</name>
</gene>
<evidence type="ECO:0000256" key="2">
    <source>
        <dbReference type="ARBA" id="ARBA00022801"/>
    </source>
</evidence>
<dbReference type="CDD" id="cd18825">
    <property type="entry name" value="GH43_CtGH43-like"/>
    <property type="match status" value="1"/>
</dbReference>
<name>A0A6C2U7H6_PONDE</name>
<evidence type="ECO:0000256" key="3">
    <source>
        <dbReference type="ARBA" id="ARBA00023295"/>
    </source>
</evidence>
<proteinExistence type="inferred from homology"/>
<dbReference type="InterPro" id="IPR023296">
    <property type="entry name" value="Glyco_hydro_beta-prop_sf"/>
</dbReference>
<accession>A0A6C2U7H6</accession>
<dbReference type="Gene3D" id="2.115.10.20">
    <property type="entry name" value="Glycosyl hydrolase domain, family 43"/>
    <property type="match status" value="1"/>
</dbReference>
<dbReference type="RefSeq" id="WP_136081030.1">
    <property type="nucleotide sequence ID" value="NZ_CAAHFG010000002.1"/>
</dbReference>
<keyword evidence="2 4" id="KW-0378">Hydrolase</keyword>
<organism evidence="5 6">
    <name type="scientific">Pontiella desulfatans</name>
    <dbReference type="NCBI Taxonomy" id="2750659"/>
    <lineage>
        <taxon>Bacteria</taxon>
        <taxon>Pseudomonadati</taxon>
        <taxon>Kiritimatiellota</taxon>
        <taxon>Kiritimatiellia</taxon>
        <taxon>Kiritimatiellales</taxon>
        <taxon>Pontiellaceae</taxon>
        <taxon>Pontiella</taxon>
    </lineage>
</organism>
<dbReference type="Pfam" id="PF04616">
    <property type="entry name" value="Glyco_hydro_43"/>
    <property type="match status" value="1"/>
</dbReference>
<dbReference type="GO" id="GO:0005975">
    <property type="term" value="P:carbohydrate metabolic process"/>
    <property type="evidence" value="ECO:0007669"/>
    <property type="project" value="InterPro"/>
</dbReference>
<keyword evidence="6" id="KW-1185">Reference proteome</keyword>
<comment type="similarity">
    <text evidence="1 4">Belongs to the glycosyl hydrolase 43 family.</text>
</comment>